<dbReference type="InterPro" id="IPR012295">
    <property type="entry name" value="TBP_dom_sf"/>
</dbReference>
<dbReference type="InterPro" id="IPR020046">
    <property type="entry name" value="5-3_exonucl_a-hlix_arch_N"/>
</dbReference>
<dbReference type="FunFam" id="1.25.10.10:FF:000071">
    <property type="entry name" value="Coatomer subunit gamma"/>
    <property type="match status" value="1"/>
</dbReference>
<keyword evidence="10" id="KW-0333">Golgi apparatus</keyword>
<comment type="function">
    <text evidence="14">The coatomer is a cytosolic protein complex that binds to dilysine motifs and reversibly associates with Golgi non-clathrin-coated vesicles, which further mediate biosynthetic protein transport from the ER, via the Golgi up to the trans Golgi network. Coatomer complex is required for budding from Golgi membranes, and is essential for the retrograde Golgi-to-ER transport of dilysine-tagged proteins.</text>
</comment>
<dbReference type="SUPFAM" id="SSF49348">
    <property type="entry name" value="Clathrin adaptor appendage domain"/>
    <property type="match status" value="1"/>
</dbReference>
<dbReference type="FunFam" id="1.10.150.20:FF:000003">
    <property type="entry name" value="DNA polymerase I"/>
    <property type="match status" value="1"/>
</dbReference>
<evidence type="ECO:0000256" key="12">
    <source>
        <dbReference type="ARBA" id="ARBA00023136"/>
    </source>
</evidence>
<sequence>MAGEVSAVEDSVPPRQRRLPPVPHPGAQAAPPAAVARFVLPHGLVALLRIRQNDRLAVSKLVSSLTRGSVRSPLAQCLLIRYTSQVMRESNINSQTGDRPFFDFLESSLRHKSEMVILEAARKITEMDVTSRELAPAITVLQLFLSSSKPVLRFAAVRTLNKVAMTRPLAVTNCNVDLAGLMSDTNRSIATLAITTLLKTGNESSVDRLIKQITNFMSDIADEFKIVVVEAIRSLCLKFPLKYRSMLNFLSNSLREEGGFEYKKAIVDSIITLISEIPDAKEIGLLHLCEFIEDCEFTYLSSQILHFLGNEGPRTSDPSRYIRYIYNRVILENATVRASAVSTLAKFGALVDTLKPRIFVLLRRCLFDTEDEVRDRATLYLQTLGGEVAIGNNEKDAKDFLFGSFDVPLANLEASLRTYEPSEEPFDISLVSREVRSLPLQERKAPGKKAPAAAATPAPVSAVDAYQKMLSSIPEFTGFGRLFKSSEPVELTEAETEYAVNVVKHIYDSYVVLQYNCTNTIEEQLLEDVTVCVDASDAEEFSEICSKPLASLPYNSTGQIFVAFEKPEHVPAIGKFLNLLKFTVKEVDTSTGEADEDGVEDEYQLEEFEVVAADYMLRVPVSNFRNAWENMDPESERVDEYGLGVRESLAEAVSAVINILGMQPCEGTEVVPKNARSHSCLLSGVFIGDVKVLVRLSFGLSGPNEVAMKLAVRSDDPEVFSEQSVLPITDSVGSFQGPSVQNTPRIPLYDDNLSSGILDTLSNPTEGVPHADPSNGRIMLVDGTSVMYRSYYKILAQLQHGQLEHADGNGDWVLTIFKALSLLLDMLEFIPSHAAGSVPMSAFQLQLLYHVSSHLLNSTKRQYHSLFFHVGMTFRHMLYPAYKSNRTPTPDTVVQGMQYLKASIKAMSIKVIEVPGVEADDVIGTLAVNSVSAGYKVRIVSPDKDFFQILSPSLRLLRVAPRGSGMVSFGVEDFVKRYGALKPSQFVDVVALSGDKADNIPGVEGIGDVNAVKLITKFGSLENLLKSVDEVEDERIKQVLISQAEQAILCKSLATLRSDLPSYMVPFKTADLVFQKPQDDGTKFIKLLRALEAYAEGSSADPIIRRATFLWNKLKS</sequence>
<keyword evidence="18" id="KW-1185">Reference proteome</keyword>
<keyword evidence="9" id="KW-0653">Protein transport</keyword>
<reference evidence="18" key="1">
    <citation type="journal article" date="2019" name="Nat. Commun.">
        <title>The genome of broomcorn millet.</title>
        <authorList>
            <person name="Zou C."/>
            <person name="Miki D."/>
            <person name="Li D."/>
            <person name="Tang Q."/>
            <person name="Xiao L."/>
            <person name="Rajput S."/>
            <person name="Deng P."/>
            <person name="Jia W."/>
            <person name="Huang R."/>
            <person name="Zhang M."/>
            <person name="Sun Y."/>
            <person name="Hu J."/>
            <person name="Fu X."/>
            <person name="Schnable P.S."/>
            <person name="Li F."/>
            <person name="Zhang H."/>
            <person name="Feng B."/>
            <person name="Zhu X."/>
            <person name="Liu R."/>
            <person name="Schnable J.C."/>
            <person name="Zhu J.-K."/>
            <person name="Zhang H."/>
        </authorList>
    </citation>
    <scope>NUCLEOTIDE SEQUENCE [LARGE SCALE GENOMIC DNA]</scope>
</reference>
<comment type="similarity">
    <text evidence="3">Belongs to the COPG family.</text>
</comment>
<dbReference type="InterPro" id="IPR037067">
    <property type="entry name" value="Coatomer_gsu_app_sf"/>
</dbReference>
<dbReference type="Gene3D" id="1.25.10.10">
    <property type="entry name" value="Leucine-rich Repeat Variant"/>
    <property type="match status" value="1"/>
</dbReference>
<evidence type="ECO:0000256" key="4">
    <source>
        <dbReference type="ARBA" id="ARBA00011775"/>
    </source>
</evidence>
<dbReference type="GO" id="GO:0006139">
    <property type="term" value="P:nucleobase-containing compound metabolic process"/>
    <property type="evidence" value="ECO:0007669"/>
    <property type="project" value="UniProtKB-ARBA"/>
</dbReference>
<dbReference type="CDD" id="cd09859">
    <property type="entry name" value="PIN_53EXO"/>
    <property type="match status" value="1"/>
</dbReference>
<evidence type="ECO:0000256" key="9">
    <source>
        <dbReference type="ARBA" id="ARBA00022927"/>
    </source>
</evidence>
<dbReference type="Pfam" id="PF08752">
    <property type="entry name" value="COP-gamma_platf"/>
    <property type="match status" value="1"/>
</dbReference>
<dbReference type="GO" id="GO:0006891">
    <property type="term" value="P:intra-Golgi vesicle-mediated transport"/>
    <property type="evidence" value="ECO:0007669"/>
    <property type="project" value="TreeGrafter"/>
</dbReference>
<dbReference type="InterPro" id="IPR016024">
    <property type="entry name" value="ARM-type_fold"/>
</dbReference>
<gene>
    <name evidence="17" type="ORF">C2845_PM02G32400</name>
</gene>
<dbReference type="Pfam" id="PF01367">
    <property type="entry name" value="5_3_exonuc"/>
    <property type="match status" value="1"/>
</dbReference>
<dbReference type="InterPro" id="IPR013041">
    <property type="entry name" value="Clathrin_app_Ig-like_sf"/>
</dbReference>
<keyword evidence="5" id="KW-0813">Transport</keyword>
<feature type="region of interest" description="Disordered" evidence="15">
    <location>
        <begin position="1"/>
        <end position="28"/>
    </location>
</feature>
<dbReference type="InterPro" id="IPR011989">
    <property type="entry name" value="ARM-like"/>
</dbReference>
<dbReference type="SMART" id="SM00279">
    <property type="entry name" value="HhH2"/>
    <property type="match status" value="1"/>
</dbReference>
<dbReference type="InterPro" id="IPR009028">
    <property type="entry name" value="Coatomer/calthrin_app_sub_C"/>
</dbReference>
<dbReference type="GO" id="GO:0005793">
    <property type="term" value="C:endoplasmic reticulum-Golgi intermediate compartment"/>
    <property type="evidence" value="ECO:0007669"/>
    <property type="project" value="TreeGrafter"/>
</dbReference>
<dbReference type="InterPro" id="IPR013040">
    <property type="entry name" value="Coatomer_gsu_app_Ig-like_dom"/>
</dbReference>
<feature type="domain" description="5'-3' exonuclease" evidence="16">
    <location>
        <begin position="776"/>
        <end position="1075"/>
    </location>
</feature>
<dbReference type="GO" id="GO:0008409">
    <property type="term" value="F:5'-3' exonuclease activity"/>
    <property type="evidence" value="ECO:0007669"/>
    <property type="project" value="InterPro"/>
</dbReference>
<dbReference type="Pfam" id="PF01602">
    <property type="entry name" value="Adaptin_N"/>
    <property type="match status" value="1"/>
</dbReference>
<dbReference type="FunFam" id="3.30.310.10:FF:000011">
    <property type="entry name" value="Coatomer subunit gamma"/>
    <property type="match status" value="1"/>
</dbReference>
<evidence type="ECO:0000313" key="17">
    <source>
        <dbReference type="EMBL" id="RLN15584.1"/>
    </source>
</evidence>
<comment type="caution">
    <text evidence="17">The sequence shown here is derived from an EMBL/GenBank/DDBJ whole genome shotgun (WGS) entry which is preliminary data.</text>
</comment>
<evidence type="ECO:0000256" key="3">
    <source>
        <dbReference type="ARBA" id="ARBA00010720"/>
    </source>
</evidence>
<keyword evidence="12" id="KW-0472">Membrane</keyword>
<protein>
    <recommendedName>
        <fullName evidence="16">5'-3' exonuclease domain-containing protein</fullName>
    </recommendedName>
</protein>
<comment type="subcellular location">
    <subcellularLocation>
        <location evidence="2">Cytoplasmic vesicle</location>
        <location evidence="2">COPI-coated vesicle membrane</location>
        <topology evidence="2">Peripheral membrane protein</topology>
        <orientation evidence="2">Cytoplasmic side</orientation>
    </subcellularLocation>
    <subcellularLocation>
        <location evidence="1">Golgi apparatus membrane</location>
        <topology evidence="1">Peripheral membrane protein</topology>
        <orientation evidence="1">Cytoplasmic side</orientation>
    </subcellularLocation>
</comment>
<dbReference type="EMBL" id="PQIB02000005">
    <property type="protein sequence ID" value="RLN15584.1"/>
    <property type="molecule type" value="Genomic_DNA"/>
</dbReference>
<dbReference type="InterPro" id="IPR036279">
    <property type="entry name" value="5-3_exonuclease_C_sf"/>
</dbReference>
<dbReference type="Pfam" id="PF16381">
    <property type="entry name" value="Coatomer_g_Cpla"/>
    <property type="match status" value="1"/>
</dbReference>
<keyword evidence="13" id="KW-0968">Cytoplasmic vesicle</keyword>
<dbReference type="GO" id="GO:0006888">
    <property type="term" value="P:endoplasmic reticulum to Golgi vesicle-mediated transport"/>
    <property type="evidence" value="ECO:0007669"/>
    <property type="project" value="TreeGrafter"/>
</dbReference>
<dbReference type="InterPro" id="IPR017106">
    <property type="entry name" value="Coatomer_gsu"/>
</dbReference>
<dbReference type="SMART" id="SM00475">
    <property type="entry name" value="53EXOc"/>
    <property type="match status" value="1"/>
</dbReference>
<dbReference type="PANTHER" id="PTHR10261">
    <property type="entry name" value="COATOMER SUBUNIT GAMMA"/>
    <property type="match status" value="1"/>
</dbReference>
<dbReference type="GO" id="GO:0003677">
    <property type="term" value="F:DNA binding"/>
    <property type="evidence" value="ECO:0007669"/>
    <property type="project" value="UniProtKB-KW"/>
</dbReference>
<evidence type="ECO:0000256" key="11">
    <source>
        <dbReference type="ARBA" id="ARBA00023125"/>
    </source>
</evidence>
<dbReference type="GO" id="GO:0009306">
    <property type="term" value="P:protein secretion"/>
    <property type="evidence" value="ECO:0007669"/>
    <property type="project" value="TreeGrafter"/>
</dbReference>
<dbReference type="InterPro" id="IPR029060">
    <property type="entry name" value="PIN-like_dom_sf"/>
</dbReference>
<dbReference type="GO" id="GO:0030126">
    <property type="term" value="C:COPI vesicle coat"/>
    <property type="evidence" value="ECO:0007669"/>
    <property type="project" value="InterPro"/>
</dbReference>
<dbReference type="InterPro" id="IPR032154">
    <property type="entry name" value="Coatomer_g_Cpla"/>
</dbReference>
<dbReference type="Pfam" id="PF02739">
    <property type="entry name" value="5_3_exonuc_N"/>
    <property type="match status" value="1"/>
</dbReference>
<comment type="subunit">
    <text evidence="4">Oligomeric complex that consists of at least the alpha, beta, beta', gamma, delta, epsilon and zeta subunits.</text>
</comment>
<dbReference type="InterPro" id="IPR002553">
    <property type="entry name" value="Clathrin/coatomer_adapt-like_N"/>
</dbReference>
<dbReference type="InterPro" id="IPR008918">
    <property type="entry name" value="HhH2"/>
</dbReference>
<dbReference type="Gene3D" id="2.60.40.1480">
    <property type="entry name" value="Coatomer, gamma subunit, appendage domain"/>
    <property type="match status" value="1"/>
</dbReference>
<dbReference type="FunFam" id="2.60.40.1480:FF:000002">
    <property type="entry name" value="Coatomer subunit gamma"/>
    <property type="match status" value="1"/>
</dbReference>
<dbReference type="GO" id="GO:0006886">
    <property type="term" value="P:intracellular protein transport"/>
    <property type="evidence" value="ECO:0007669"/>
    <property type="project" value="InterPro"/>
</dbReference>
<dbReference type="SUPFAM" id="SSF88723">
    <property type="entry name" value="PIN domain-like"/>
    <property type="match status" value="1"/>
</dbReference>
<dbReference type="Proteomes" id="UP000275267">
    <property type="component" value="Unassembled WGS sequence"/>
</dbReference>
<evidence type="ECO:0000313" key="18">
    <source>
        <dbReference type="Proteomes" id="UP000275267"/>
    </source>
</evidence>
<evidence type="ECO:0000256" key="1">
    <source>
        <dbReference type="ARBA" id="ARBA00004255"/>
    </source>
</evidence>
<dbReference type="Gene3D" id="3.40.50.1010">
    <property type="entry name" value="5'-nuclease"/>
    <property type="match status" value="1"/>
</dbReference>
<dbReference type="InterPro" id="IPR002421">
    <property type="entry name" value="5-3_exonuclease"/>
</dbReference>
<evidence type="ECO:0000256" key="5">
    <source>
        <dbReference type="ARBA" id="ARBA00022448"/>
    </source>
</evidence>
<evidence type="ECO:0000256" key="6">
    <source>
        <dbReference type="ARBA" id="ARBA00022490"/>
    </source>
</evidence>
<dbReference type="Gene3D" id="1.10.150.20">
    <property type="entry name" value="5' to 3' exonuclease, C-terminal subdomain"/>
    <property type="match status" value="1"/>
</dbReference>
<evidence type="ECO:0000256" key="14">
    <source>
        <dbReference type="ARBA" id="ARBA00025536"/>
    </source>
</evidence>
<dbReference type="CDD" id="cd09898">
    <property type="entry name" value="H3TH_53EXO"/>
    <property type="match status" value="1"/>
</dbReference>
<dbReference type="InterPro" id="IPR020045">
    <property type="entry name" value="DNA_polI_H3TH"/>
</dbReference>
<dbReference type="OrthoDB" id="1074925at2759"/>
<evidence type="ECO:0000256" key="2">
    <source>
        <dbReference type="ARBA" id="ARBA00004347"/>
    </source>
</evidence>
<dbReference type="GO" id="GO:0005783">
    <property type="term" value="C:endoplasmic reticulum"/>
    <property type="evidence" value="ECO:0007669"/>
    <property type="project" value="TreeGrafter"/>
</dbReference>
<dbReference type="GO" id="GO:0005198">
    <property type="term" value="F:structural molecule activity"/>
    <property type="evidence" value="ECO:0007669"/>
    <property type="project" value="InterPro"/>
</dbReference>
<dbReference type="SUPFAM" id="SSF47807">
    <property type="entry name" value="5' to 3' exonuclease, C-terminal subdomain"/>
    <property type="match status" value="1"/>
</dbReference>
<keyword evidence="6" id="KW-0963">Cytoplasm</keyword>
<evidence type="ECO:0000256" key="8">
    <source>
        <dbReference type="ARBA" id="ARBA00022892"/>
    </source>
</evidence>
<evidence type="ECO:0000259" key="16">
    <source>
        <dbReference type="SMART" id="SM00475"/>
    </source>
</evidence>
<dbReference type="SUPFAM" id="SSF48371">
    <property type="entry name" value="ARM repeat"/>
    <property type="match status" value="1"/>
</dbReference>
<evidence type="ECO:0000256" key="10">
    <source>
        <dbReference type="ARBA" id="ARBA00023034"/>
    </source>
</evidence>
<evidence type="ECO:0000256" key="13">
    <source>
        <dbReference type="ARBA" id="ARBA00023329"/>
    </source>
</evidence>
<keyword evidence="11" id="KW-0238">DNA-binding</keyword>
<keyword evidence="7" id="KW-0677">Repeat</keyword>
<dbReference type="STRING" id="4540.A0A3L6S4M5"/>
<organism evidence="17 18">
    <name type="scientific">Panicum miliaceum</name>
    <name type="common">Proso millet</name>
    <name type="synonym">Broomcorn millet</name>
    <dbReference type="NCBI Taxonomy" id="4540"/>
    <lineage>
        <taxon>Eukaryota</taxon>
        <taxon>Viridiplantae</taxon>
        <taxon>Streptophyta</taxon>
        <taxon>Embryophyta</taxon>
        <taxon>Tracheophyta</taxon>
        <taxon>Spermatophyta</taxon>
        <taxon>Magnoliopsida</taxon>
        <taxon>Liliopsida</taxon>
        <taxon>Poales</taxon>
        <taxon>Poaceae</taxon>
        <taxon>PACMAD clade</taxon>
        <taxon>Panicoideae</taxon>
        <taxon>Panicodae</taxon>
        <taxon>Paniceae</taxon>
        <taxon>Panicinae</taxon>
        <taxon>Panicum</taxon>
        <taxon>Panicum sect. Panicum</taxon>
    </lineage>
</organism>
<name>A0A3L6S4M5_PANMI</name>
<proteinExistence type="inferred from homology"/>
<keyword evidence="8" id="KW-0931">ER-Golgi transport</keyword>
<dbReference type="GO" id="GO:0000139">
    <property type="term" value="C:Golgi membrane"/>
    <property type="evidence" value="ECO:0007669"/>
    <property type="project" value="UniProtKB-SubCell"/>
</dbReference>
<evidence type="ECO:0000256" key="15">
    <source>
        <dbReference type="SAM" id="MobiDB-lite"/>
    </source>
</evidence>
<dbReference type="SUPFAM" id="SSF55711">
    <property type="entry name" value="Subdomain of clathrin and coatomer appendage domain"/>
    <property type="match status" value="1"/>
</dbReference>
<dbReference type="Gene3D" id="3.30.310.10">
    <property type="entry name" value="TATA-Binding Protein"/>
    <property type="match status" value="1"/>
</dbReference>
<evidence type="ECO:0000256" key="7">
    <source>
        <dbReference type="ARBA" id="ARBA00022737"/>
    </source>
</evidence>
<dbReference type="AlphaFoldDB" id="A0A3L6S4M5"/>
<dbReference type="FunFam" id="3.40.50.1010:FF:000028">
    <property type="entry name" value="5'-3' exonuclease family protein"/>
    <property type="match status" value="1"/>
</dbReference>
<dbReference type="PANTHER" id="PTHR10261:SF5">
    <property type="entry name" value="COATOMER SUBUNIT GAMMA-1"/>
    <property type="match status" value="1"/>
</dbReference>
<accession>A0A3L6S4M5</accession>